<dbReference type="Proteomes" id="UP000789405">
    <property type="component" value="Unassembled WGS sequence"/>
</dbReference>
<comment type="caution">
    <text evidence="1">The sequence shown here is derived from an EMBL/GenBank/DDBJ whole genome shotgun (WGS) entry which is preliminary data.</text>
</comment>
<keyword evidence="2" id="KW-1185">Reference proteome</keyword>
<protein>
    <submittedName>
        <fullName evidence="1">11703_t:CDS:1</fullName>
    </submittedName>
</protein>
<reference evidence="1" key="1">
    <citation type="submission" date="2021-06" db="EMBL/GenBank/DDBJ databases">
        <authorList>
            <person name="Kallberg Y."/>
            <person name="Tangrot J."/>
            <person name="Rosling A."/>
        </authorList>
    </citation>
    <scope>NUCLEOTIDE SEQUENCE</scope>
    <source>
        <strain evidence="1">MA453B</strain>
    </source>
</reference>
<accession>A0A9N9JSC5</accession>
<evidence type="ECO:0000313" key="1">
    <source>
        <dbReference type="EMBL" id="CAG8794884.1"/>
    </source>
</evidence>
<name>A0A9N9JSC5_9GLOM</name>
<proteinExistence type="predicted"/>
<evidence type="ECO:0000313" key="2">
    <source>
        <dbReference type="Proteomes" id="UP000789405"/>
    </source>
</evidence>
<dbReference type="AlphaFoldDB" id="A0A9N9JSC5"/>
<dbReference type="EMBL" id="CAJVPY010029991">
    <property type="protein sequence ID" value="CAG8794884.1"/>
    <property type="molecule type" value="Genomic_DNA"/>
</dbReference>
<sequence>VSLLNCPSLDHPSLTSGAIHFGFLSWLVTYSSSSSLVSL</sequence>
<organism evidence="1 2">
    <name type="scientific">Dentiscutata erythropus</name>
    <dbReference type="NCBI Taxonomy" id="1348616"/>
    <lineage>
        <taxon>Eukaryota</taxon>
        <taxon>Fungi</taxon>
        <taxon>Fungi incertae sedis</taxon>
        <taxon>Mucoromycota</taxon>
        <taxon>Glomeromycotina</taxon>
        <taxon>Glomeromycetes</taxon>
        <taxon>Diversisporales</taxon>
        <taxon>Gigasporaceae</taxon>
        <taxon>Dentiscutata</taxon>
    </lineage>
</organism>
<gene>
    <name evidence="1" type="ORF">DERYTH_LOCUS22159</name>
</gene>
<feature type="non-terminal residue" evidence="1">
    <location>
        <position position="1"/>
    </location>
</feature>